<evidence type="ECO:0000313" key="8">
    <source>
        <dbReference type="Proteomes" id="UP000054466"/>
    </source>
</evidence>
<evidence type="ECO:0000259" key="6">
    <source>
        <dbReference type="Pfam" id="PF01979"/>
    </source>
</evidence>
<dbReference type="OrthoDB" id="194468at2759"/>
<dbReference type="RefSeq" id="XP_016254273.1">
    <property type="nucleotide sequence ID" value="XM_016387345.1"/>
</dbReference>
<proteinExistence type="predicted"/>
<dbReference type="GO" id="GO:0005829">
    <property type="term" value="C:cytosol"/>
    <property type="evidence" value="ECO:0007669"/>
    <property type="project" value="TreeGrafter"/>
</dbReference>
<dbReference type="GO" id="GO:0046098">
    <property type="term" value="P:guanine metabolic process"/>
    <property type="evidence" value="ECO:0007669"/>
    <property type="project" value="TreeGrafter"/>
</dbReference>
<gene>
    <name evidence="7" type="ORF">PV07_00859</name>
</gene>
<dbReference type="Gene3D" id="3.20.20.140">
    <property type="entry name" value="Metal-dependent hydrolases"/>
    <property type="match status" value="1"/>
</dbReference>
<dbReference type="STRING" id="569365.A0A0D2B8X1"/>
<protein>
    <submittedName>
        <fullName evidence="7">Guanine deaminase</fullName>
    </submittedName>
</protein>
<dbReference type="PANTHER" id="PTHR11271">
    <property type="entry name" value="GUANINE DEAMINASE"/>
    <property type="match status" value="1"/>
</dbReference>
<dbReference type="GO" id="GO:0008270">
    <property type="term" value="F:zinc ion binding"/>
    <property type="evidence" value="ECO:0007669"/>
    <property type="project" value="TreeGrafter"/>
</dbReference>
<feature type="region of interest" description="Disordered" evidence="5">
    <location>
        <begin position="70"/>
        <end position="90"/>
    </location>
</feature>
<dbReference type="VEuPathDB" id="FungiDB:PV07_00859"/>
<dbReference type="InterPro" id="IPR032466">
    <property type="entry name" value="Metal_Hydrolase"/>
</dbReference>
<dbReference type="InterPro" id="IPR011059">
    <property type="entry name" value="Metal-dep_hydrolase_composite"/>
</dbReference>
<name>A0A0D2B8X1_9EURO</name>
<evidence type="ECO:0000256" key="4">
    <source>
        <dbReference type="ARBA" id="ARBA00022833"/>
    </source>
</evidence>
<dbReference type="SUPFAM" id="SSF51556">
    <property type="entry name" value="Metallo-dependent hydrolases"/>
    <property type="match status" value="1"/>
</dbReference>
<dbReference type="EMBL" id="KN847040">
    <property type="protein sequence ID" value="KIW34057.1"/>
    <property type="molecule type" value="Genomic_DNA"/>
</dbReference>
<dbReference type="GO" id="GO:0008892">
    <property type="term" value="F:guanine deaminase activity"/>
    <property type="evidence" value="ECO:0007669"/>
    <property type="project" value="TreeGrafter"/>
</dbReference>
<evidence type="ECO:0000256" key="5">
    <source>
        <dbReference type="SAM" id="MobiDB-lite"/>
    </source>
</evidence>
<dbReference type="HOGENOM" id="CLU_012358_0_1_1"/>
<keyword evidence="3" id="KW-0378">Hydrolase</keyword>
<sequence length="545" mass="59623">MRDVLLQHPAKVRDWREAAIQPDRLTLSAQFYNEAFFSLLIYNPATSENSEVTGKMRCLSLSMFRGRARAGSVDDSASPPPYTVSDARAAVPAPKTSGHRVFFGRIIHSKSLKEVEILPQASLGVDDKGRIRFLDGSVASAAEACAKHAGFAHAETVTLKPLQFLFPGLIDTHMHAPQYPNLALGMEGDLKEWCENWTDPMEASYADTSKAHRVYREMVQKELENGSTTVAYNSSIHPAATNVLADVCLEFGQRAVIGKLCILVGSTHGNWEASAEQSITDEAQVVRHIRAIDPAGELVMPCIQPRAGSYVPPHLMAGLGDLCRSSEPVRVQAHMCETPLEVQNMHALHAGFASYADMYDHHGLMGPRTILAHCIHLTERDMQVMAARRVGVAHNANSNTCLTDGWCRVRTLLDRGIKVGLGTDCSAGYSVSILNAMRQASNVSRHLTIHTGDPAWKLAFEELVYLATMGGAEVCALDHKVGNFEVGKAFDALLVDVGLDDNVNTNGFEHDDMALLKKWVFMGDDRSIRKVWVGGRLVAGKDLKA</sequence>
<dbReference type="Gene3D" id="2.30.40.10">
    <property type="entry name" value="Urease, subunit C, domain 1"/>
    <property type="match status" value="1"/>
</dbReference>
<accession>A0A0D2B8X1</accession>
<evidence type="ECO:0000256" key="2">
    <source>
        <dbReference type="ARBA" id="ARBA00022723"/>
    </source>
</evidence>
<dbReference type="InterPro" id="IPR006680">
    <property type="entry name" value="Amidohydro-rel"/>
</dbReference>
<organism evidence="7 8">
    <name type="scientific">Cladophialophora immunda</name>
    <dbReference type="NCBI Taxonomy" id="569365"/>
    <lineage>
        <taxon>Eukaryota</taxon>
        <taxon>Fungi</taxon>
        <taxon>Dikarya</taxon>
        <taxon>Ascomycota</taxon>
        <taxon>Pezizomycotina</taxon>
        <taxon>Eurotiomycetes</taxon>
        <taxon>Chaetothyriomycetidae</taxon>
        <taxon>Chaetothyriales</taxon>
        <taxon>Herpotrichiellaceae</taxon>
        <taxon>Cladophialophora</taxon>
    </lineage>
</organism>
<dbReference type="Pfam" id="PF01979">
    <property type="entry name" value="Amidohydro_1"/>
    <property type="match status" value="1"/>
</dbReference>
<evidence type="ECO:0000256" key="1">
    <source>
        <dbReference type="ARBA" id="ARBA00001947"/>
    </source>
</evidence>
<dbReference type="GeneID" id="27340053"/>
<comment type="cofactor">
    <cofactor evidence="1">
        <name>Zn(2+)</name>
        <dbReference type="ChEBI" id="CHEBI:29105"/>
    </cofactor>
</comment>
<keyword evidence="4" id="KW-0862">Zinc</keyword>
<dbReference type="Proteomes" id="UP000054466">
    <property type="component" value="Unassembled WGS sequence"/>
</dbReference>
<reference evidence="7 8" key="1">
    <citation type="submission" date="2015-01" db="EMBL/GenBank/DDBJ databases">
        <title>The Genome Sequence of Cladophialophora immunda CBS83496.</title>
        <authorList>
            <consortium name="The Broad Institute Genomics Platform"/>
            <person name="Cuomo C."/>
            <person name="de Hoog S."/>
            <person name="Gorbushina A."/>
            <person name="Stielow B."/>
            <person name="Teixiera M."/>
            <person name="Abouelleil A."/>
            <person name="Chapman S.B."/>
            <person name="Priest M."/>
            <person name="Young S.K."/>
            <person name="Wortman J."/>
            <person name="Nusbaum C."/>
            <person name="Birren B."/>
        </authorList>
    </citation>
    <scope>NUCLEOTIDE SEQUENCE [LARGE SCALE GENOMIC DNA]</scope>
    <source>
        <strain evidence="7 8">CBS 83496</strain>
    </source>
</reference>
<dbReference type="AlphaFoldDB" id="A0A0D2B8X1"/>
<keyword evidence="8" id="KW-1185">Reference proteome</keyword>
<evidence type="ECO:0000313" key="7">
    <source>
        <dbReference type="EMBL" id="KIW34057.1"/>
    </source>
</evidence>
<dbReference type="PANTHER" id="PTHR11271:SF6">
    <property type="entry name" value="GUANINE DEAMINASE"/>
    <property type="match status" value="1"/>
</dbReference>
<dbReference type="InterPro" id="IPR051607">
    <property type="entry name" value="Metallo-dep_hydrolases"/>
</dbReference>
<evidence type="ECO:0000256" key="3">
    <source>
        <dbReference type="ARBA" id="ARBA00022801"/>
    </source>
</evidence>
<keyword evidence="2" id="KW-0479">Metal-binding</keyword>
<feature type="domain" description="Amidohydrolase-related" evidence="6">
    <location>
        <begin position="164"/>
        <end position="538"/>
    </location>
</feature>